<proteinExistence type="predicted"/>
<name>A0A167CH42_9GAMM</name>
<accession>A0A167CH42</accession>
<sequence>MVLSLKTKTLKVLSKDSQLVAKQTKLIGGGLNTDTVTQNNRHNTDTVTQVKGFNTDTVTQVAGFNTDTVTQF</sequence>
<organism evidence="1 2">
    <name type="scientific">Pseudoalteromonas luteoviolacea H33</name>
    <dbReference type="NCBI Taxonomy" id="1365251"/>
    <lineage>
        <taxon>Bacteria</taxon>
        <taxon>Pseudomonadati</taxon>
        <taxon>Pseudomonadota</taxon>
        <taxon>Gammaproteobacteria</taxon>
        <taxon>Alteromonadales</taxon>
        <taxon>Pseudoalteromonadaceae</taxon>
        <taxon>Pseudoalteromonas</taxon>
    </lineage>
</organism>
<evidence type="ECO:0000313" key="1">
    <source>
        <dbReference type="EMBL" id="KZN47648.1"/>
    </source>
</evidence>
<dbReference type="RefSeq" id="WP_063363296.1">
    <property type="nucleotide sequence ID" value="NZ_AUXZ01000098.1"/>
</dbReference>
<protein>
    <submittedName>
        <fullName evidence="1">Uncharacterized protein</fullName>
    </submittedName>
</protein>
<dbReference type="Proteomes" id="UP000076503">
    <property type="component" value="Unassembled WGS sequence"/>
</dbReference>
<gene>
    <name evidence="1" type="ORF">N476_22865</name>
</gene>
<evidence type="ECO:0000313" key="2">
    <source>
        <dbReference type="Proteomes" id="UP000076503"/>
    </source>
</evidence>
<dbReference type="EMBL" id="AUXZ01000098">
    <property type="protein sequence ID" value="KZN47648.1"/>
    <property type="molecule type" value="Genomic_DNA"/>
</dbReference>
<comment type="caution">
    <text evidence="1">The sequence shown here is derived from an EMBL/GenBank/DDBJ whole genome shotgun (WGS) entry which is preliminary data.</text>
</comment>
<dbReference type="AlphaFoldDB" id="A0A167CH42"/>
<dbReference type="PATRIC" id="fig|1365251.3.peg.4040"/>
<reference evidence="1 2" key="1">
    <citation type="submission" date="2013-07" db="EMBL/GenBank/DDBJ databases">
        <title>Comparative Genomic and Metabolomic Analysis of Twelve Strains of Pseudoalteromonas luteoviolacea.</title>
        <authorList>
            <person name="Vynne N.G."/>
            <person name="Mansson M."/>
            <person name="Gram L."/>
        </authorList>
    </citation>
    <scope>NUCLEOTIDE SEQUENCE [LARGE SCALE GENOMIC DNA]</scope>
    <source>
        <strain evidence="1 2">H33</strain>
    </source>
</reference>